<dbReference type="Pfam" id="PF13365">
    <property type="entry name" value="Trypsin_2"/>
    <property type="match status" value="1"/>
</dbReference>
<name>A0A376GEI7_9FLAO</name>
<evidence type="ECO:0008006" key="3">
    <source>
        <dbReference type="Google" id="ProtNLM"/>
    </source>
</evidence>
<dbReference type="InterPro" id="IPR027417">
    <property type="entry name" value="P-loop_NTPase"/>
</dbReference>
<evidence type="ECO:0000313" key="2">
    <source>
        <dbReference type="Proteomes" id="UP000254737"/>
    </source>
</evidence>
<dbReference type="Proteomes" id="UP000254737">
    <property type="component" value="Unassembled WGS sequence"/>
</dbReference>
<proteinExistence type="predicted"/>
<dbReference type="RefSeq" id="WP_115000498.1">
    <property type="nucleotide sequence ID" value="NZ_UFXS01000001.1"/>
</dbReference>
<reference evidence="1 2" key="1">
    <citation type="submission" date="2018-06" db="EMBL/GenBank/DDBJ databases">
        <authorList>
            <consortium name="Pathogen Informatics"/>
            <person name="Doyle S."/>
        </authorList>
    </citation>
    <scope>NUCLEOTIDE SEQUENCE [LARGE SCALE GENOMIC DNA]</scope>
    <source>
        <strain evidence="1 2">NCTC13456</strain>
    </source>
</reference>
<protein>
    <recommendedName>
        <fullName evidence="3">Serine protease</fullName>
    </recommendedName>
</protein>
<dbReference type="InterPro" id="IPR009003">
    <property type="entry name" value="Peptidase_S1_PA"/>
</dbReference>
<dbReference type="SUPFAM" id="SSF50494">
    <property type="entry name" value="Trypsin-like serine proteases"/>
    <property type="match status" value="1"/>
</dbReference>
<sequence length="1719" mass="200182">MNRIINPTQLQSSVVKIVYKIENGTGFFIANNIILTAYHLFLDDTIEEGAIQIFLQGGHVESCTILYTDEENDICLLKCSAEHGSYLPLTQTPIRINENWESYGYPYQGEQEGLRIYGDINQLIEDEKYDFILNCKGIESGYNYEGLSGAPIMSTGRIIGIALRQLDDKIGAISINKIASHLSSHGIRVYREELTNEIPSQLEEDISNIISNHDVINNLDKTIQDNGNWILLEGKPGAGKTVNVASYTPEENSIVLGKYFTKIPNDEKPKSLRISKENFFNWIEETISITITGSLPAKSNDSLEKRIELLSNYFEALNEYLQEADKIGLFFIDGLDEITNLKDFLNIIPENLPQRVRIILSCTSRDILPSTIKNHINDSRIILVSPLELSQCEYFIQRKIDGKNIDYENIQKIAIKSEGHPLYLHYLIDYILNSEITNDEEELDSWIENIPVIGGNIENYYNTIWEDIFQDNNKLWICLILSQLRHSIPQSDLINIIPEDIRRNYYSVLPKISHLIKGQEKQEIYHNSFKDYILKKVPLFIKDCNDIIVKFCEKEPDNLYSITNVIYHYSLSSNPINAISNCNQNWADKLAINHIEPDLIISDIKSIIELSIDYKQATELIRLLLLLQRIDFRYNSVLVEYAFEIVLALIANKKYSQAIKYLVRRNTLLIGIRDAIHFLQHFYENQAYNEIDILKNAIEKEYRKLLDDGQREGGINSSTFIVKAQSIILNGKDLQESQRELVAYLNILSRKLKTSENKNNPSEANNSNVVKYIGDYCCAWNNAFLLRYYDIHSSIEEMKEIPEIKINETWTEIYATSLLIYKQELDSFNLKLFNTIENEKNIVKNIEVLIKDYGYRDENNVREIIIQALLSNTSQPDLLRKIMTKYLKEDQEVSIRNKNGVDFEKLHFYKLCMNNKCKGFLDDSNDIISHDKSWFKNTWEQDLLHLIEEVHFLEGKAYYYKSSNQLAEKAPFIKLKLKQITDSISFNFDFRSNWERGYQLPEHIFPLIFSTLIDLLYEFDRENLDVFLDSLRTKSSNQLGLYTEGFRKCLNKIIQSLILIQYDREKIIPFVELWESHVISGVQNRWERTEDLLKINEIYGILNDDERSQKVFQEMLNTSMGPSWYKESQVTLINTALENLKSVSSPVIQEFASLLDYASGEMTFQRYVKNNKEEFIGSLIQNNENHKALEYYKFEVLPPPNVLIRNAEVYDFDAPRLGDGYCLGARNINEASGISRILETIKCNPYLKWGLCQIFTINDDMFRYVSSYGEQIALVLNEIESLNDGNIDSVCAITSELIGSFYINEEDKRSLLDVLSKNLSQSNIKKLQGYLLKQNINWESSKNKDTSKQETELKKKDSFDLFNDSLNESASVNKKDKLKEGIELYRTERRSLWYNNWSNSTDLTKKNIKSLFENENSVLEHLKSEILNFDEEYWYICKELIWFLEGKLNYSQVSEIYQIINEHFHYIIRPDNEVKQKYSWINDNVEEQSSDRLISEFIIWHLNHPDSYLNMKAEETLDYLTDFFPPIIGVLFNECISNKPEPSTARCSIILKRISKDNSLLIKNYLEDNSSLIEKIARIPHLSIKKNLFDVGINLNKIGYVKLYEEIKNSIPNTTILTCEVLFEEPHLAIIQDIIDDLNSESLLNKEFCEQINQLLDEYCSPLEKLEINKSDKYLRRSFYNEEWILGRYNYFVKHALNNAISQRVAHSNIDTIYELIDY</sequence>
<accession>A0A376GEI7</accession>
<dbReference type="Gene3D" id="3.40.50.300">
    <property type="entry name" value="P-loop containing nucleotide triphosphate hydrolases"/>
    <property type="match status" value="1"/>
</dbReference>
<dbReference type="EMBL" id="UFXS01000001">
    <property type="protein sequence ID" value="STD58561.1"/>
    <property type="molecule type" value="Genomic_DNA"/>
</dbReference>
<gene>
    <name evidence="1" type="ORF">NCTC13456_02185</name>
</gene>
<dbReference type="Gene3D" id="2.40.10.120">
    <property type="match status" value="1"/>
</dbReference>
<dbReference type="SUPFAM" id="SSF52540">
    <property type="entry name" value="P-loop containing nucleoside triphosphate hydrolases"/>
    <property type="match status" value="1"/>
</dbReference>
<evidence type="ECO:0000313" key="1">
    <source>
        <dbReference type="EMBL" id="STD58561.1"/>
    </source>
</evidence>
<organism evidence="1 2">
    <name type="scientific">Empedobacter falsenii</name>
    <dbReference type="NCBI Taxonomy" id="343874"/>
    <lineage>
        <taxon>Bacteria</taxon>
        <taxon>Pseudomonadati</taxon>
        <taxon>Bacteroidota</taxon>
        <taxon>Flavobacteriia</taxon>
        <taxon>Flavobacteriales</taxon>
        <taxon>Weeksellaceae</taxon>
        <taxon>Empedobacter</taxon>
    </lineage>
</organism>